<name>A0A4R3J6J4_9RHOB</name>
<dbReference type="Proteomes" id="UP000295696">
    <property type="component" value="Unassembled WGS sequence"/>
</dbReference>
<keyword evidence="2" id="KW-1185">Reference proteome</keyword>
<accession>A0A4R3J6J4</accession>
<comment type="caution">
    <text evidence="1">The sequence shown here is derived from an EMBL/GenBank/DDBJ whole genome shotgun (WGS) entry which is preliminary data.</text>
</comment>
<evidence type="ECO:0000313" key="1">
    <source>
        <dbReference type="EMBL" id="TCS60070.1"/>
    </source>
</evidence>
<protein>
    <submittedName>
        <fullName evidence="1">Uncharacterized protein</fullName>
    </submittedName>
</protein>
<dbReference type="AlphaFoldDB" id="A0A4R3J6J4"/>
<reference evidence="1 2" key="1">
    <citation type="submission" date="2019-03" db="EMBL/GenBank/DDBJ databases">
        <title>Genomic Encyclopedia of Type Strains, Phase IV (KMG-IV): sequencing the most valuable type-strain genomes for metagenomic binning, comparative biology and taxonomic classification.</title>
        <authorList>
            <person name="Goeker M."/>
        </authorList>
    </citation>
    <scope>NUCLEOTIDE SEQUENCE [LARGE SCALE GENOMIC DNA]</scope>
    <source>
        <strain evidence="1 2">DSM 104836</strain>
    </source>
</reference>
<evidence type="ECO:0000313" key="2">
    <source>
        <dbReference type="Proteomes" id="UP000295696"/>
    </source>
</evidence>
<proteinExistence type="predicted"/>
<organism evidence="1 2">
    <name type="scientific">Primorskyibacter sedentarius</name>
    <dbReference type="NCBI Taxonomy" id="745311"/>
    <lineage>
        <taxon>Bacteria</taxon>
        <taxon>Pseudomonadati</taxon>
        <taxon>Pseudomonadota</taxon>
        <taxon>Alphaproteobacteria</taxon>
        <taxon>Rhodobacterales</taxon>
        <taxon>Roseobacteraceae</taxon>
        <taxon>Primorskyibacter</taxon>
    </lineage>
</organism>
<gene>
    <name evidence="1" type="ORF">EDD52_11681</name>
</gene>
<sequence>MLTARVSRADKWSCILPRFSASSRCLAPPPLAVGSVHLVARDDFHGKFPFLPHLPKLFDVPLDGHRVFEGEIGRRIGFETVDRCVDPGDFKESLDDIGIGEDDIIAPLDFAAVQYRIVDFGL</sequence>
<dbReference type="EMBL" id="SLZU01000016">
    <property type="protein sequence ID" value="TCS60070.1"/>
    <property type="molecule type" value="Genomic_DNA"/>
</dbReference>